<sequence length="96" mass="10482">MPSPNGFESGDGIEAGAAADPGRWARLLSRLRLRHGLLLQDDTVWDAGTSRCPNLPPSRHADFGAWCREHVGSSCDVWLSSTMVHEWVCDPTLPPS</sequence>
<evidence type="ECO:0000313" key="1">
    <source>
        <dbReference type="EMBL" id="EFK97753.1"/>
    </source>
</evidence>
<protein>
    <submittedName>
        <fullName evidence="1">Uncharacterized protein</fullName>
    </submittedName>
</protein>
<dbReference type="EMBL" id="ADZX01000040">
    <property type="protein sequence ID" value="EFK97753.1"/>
    <property type="molecule type" value="Genomic_DNA"/>
</dbReference>
<comment type="caution">
    <text evidence="1">The sequence shown here is derived from an EMBL/GenBank/DDBJ whole genome shotgun (WGS) entry which is preliminary data.</text>
</comment>
<feature type="non-terminal residue" evidence="1">
    <location>
        <position position="96"/>
    </location>
</feature>
<dbReference type="AlphaFoldDB" id="D9PFB2"/>
<reference evidence="1" key="1">
    <citation type="submission" date="2010-07" db="EMBL/GenBank/DDBJ databases">
        <authorList>
            <consortium name="CONSOLIDER consortium CSD2007-00005"/>
            <person name="Guazzaroni M.-E."/>
            <person name="Richter M."/>
            <person name="Garcia-Salamanca A."/>
            <person name="Yarza P."/>
            <person name="Ferrer M."/>
        </authorList>
    </citation>
    <scope>NUCLEOTIDE SEQUENCE</scope>
</reference>
<gene>
    <name evidence="1" type="ORF">LDC_0191</name>
</gene>
<reference evidence="1" key="2">
    <citation type="journal article" date="2011" name="Microb. Ecol.">
        <title>Taxonomic and Functional Metagenomic Profiling of the Microbial Community in the Anoxic Sediment of a Sub-saline Shallow Lake (Laguna de Carrizo, Central Spain).</title>
        <authorList>
            <person name="Ferrer M."/>
            <person name="Guazzaroni M.E."/>
            <person name="Richter M."/>
            <person name="Garcia-Salamanca A."/>
            <person name="Yarza P."/>
            <person name="Suarez-Suarez A."/>
            <person name="Solano J."/>
            <person name="Alcaide M."/>
            <person name="van Dillewijn P."/>
            <person name="Molina-Henares M.A."/>
            <person name="Lopez-Cortes N."/>
            <person name="Al-Ramahi Y."/>
            <person name="Guerrero C."/>
            <person name="Acosta A."/>
            <person name="de Eugenio L.I."/>
            <person name="Martinez V."/>
            <person name="Marques S."/>
            <person name="Rojo F."/>
            <person name="Santero E."/>
            <person name="Genilloud O."/>
            <person name="Perez-Perez J."/>
            <person name="Rossello-Mora R."/>
            <person name="Ramos J.L."/>
        </authorList>
    </citation>
    <scope>NUCLEOTIDE SEQUENCE</scope>
</reference>
<organism evidence="1">
    <name type="scientific">sediment metagenome</name>
    <dbReference type="NCBI Taxonomy" id="749907"/>
    <lineage>
        <taxon>unclassified sequences</taxon>
        <taxon>metagenomes</taxon>
        <taxon>ecological metagenomes</taxon>
    </lineage>
</organism>
<proteinExistence type="predicted"/>
<name>D9PFB2_9ZZZZ</name>
<accession>D9PFB2</accession>